<dbReference type="SUPFAM" id="SSF100950">
    <property type="entry name" value="NagB/RpiA/CoA transferase-like"/>
    <property type="match status" value="1"/>
</dbReference>
<proteinExistence type="predicted"/>
<dbReference type="EMBL" id="JAKUDN010000002">
    <property type="protein sequence ID" value="MCP8352150.1"/>
    <property type="molecule type" value="Genomic_DNA"/>
</dbReference>
<dbReference type="RefSeq" id="WP_258569259.1">
    <property type="nucleotide sequence ID" value="NZ_JAKUDN010000002.1"/>
</dbReference>
<dbReference type="InterPro" id="IPR037171">
    <property type="entry name" value="NagB/RpiA_transferase-like"/>
</dbReference>
<dbReference type="Proteomes" id="UP001320768">
    <property type="component" value="Unassembled WGS sequence"/>
</dbReference>
<evidence type="ECO:0000256" key="2">
    <source>
        <dbReference type="NCBIfam" id="TIGR00021"/>
    </source>
</evidence>
<sequence>MNKKQRVAEAALEVIKPDLKIGIGTGSTVDCLIALLPTIACPKFFVSSSLRTTEQLEGLGFEVRSLNDVGPLDVYIDGVDQVLPSYIALKGKGGAHTLEKVLATEAKKFVGMLTDDKQVNIFNEAIPVEVLPEARSAVSRRIVVMGGVPIYRQGKTDLGNDIIDVQGFEMTDPEALEEALLQLCGVVEVGIFAKRRFDQLYIVDSFGKVIEKKYDREDLES</sequence>
<dbReference type="EC" id="5.3.1.6" evidence="2"/>
<dbReference type="InterPro" id="IPR004788">
    <property type="entry name" value="Ribose5P_isomerase_type_A"/>
</dbReference>
<accession>A0ABT1L4Q7</accession>
<keyword evidence="4" id="KW-1185">Reference proteome</keyword>
<dbReference type="PANTHER" id="PTHR11934:SF0">
    <property type="entry name" value="RIBOSE-5-PHOSPHATE ISOMERASE"/>
    <property type="match status" value="1"/>
</dbReference>
<keyword evidence="1 3" id="KW-0413">Isomerase</keyword>
<dbReference type="GO" id="GO:0004751">
    <property type="term" value="F:ribose-5-phosphate isomerase activity"/>
    <property type="evidence" value="ECO:0007669"/>
    <property type="project" value="UniProtKB-EC"/>
</dbReference>
<comment type="caution">
    <text evidence="3">The sequence shown here is derived from an EMBL/GenBank/DDBJ whole genome shotgun (WGS) entry which is preliminary data.</text>
</comment>
<protein>
    <recommendedName>
        <fullName evidence="2">Ribose 5-phosphate isomerase A</fullName>
        <ecNumber evidence="2">5.3.1.6</ecNumber>
    </recommendedName>
</protein>
<dbReference type="PANTHER" id="PTHR11934">
    <property type="entry name" value="RIBOSE-5-PHOSPHATE ISOMERASE"/>
    <property type="match status" value="1"/>
</dbReference>
<dbReference type="Gene3D" id="3.30.70.260">
    <property type="match status" value="1"/>
</dbReference>
<dbReference type="SUPFAM" id="SSF75445">
    <property type="entry name" value="D-ribose-5-phosphate isomerase (RpiA), lid domain"/>
    <property type="match status" value="1"/>
</dbReference>
<evidence type="ECO:0000313" key="4">
    <source>
        <dbReference type="Proteomes" id="UP001320768"/>
    </source>
</evidence>
<name>A0ABT1L4Q7_9GAMM</name>
<evidence type="ECO:0000256" key="1">
    <source>
        <dbReference type="ARBA" id="ARBA00023235"/>
    </source>
</evidence>
<gene>
    <name evidence="3" type="primary">rpiA</name>
    <name evidence="3" type="ORF">MKS91_02465</name>
</gene>
<evidence type="ECO:0000313" key="3">
    <source>
        <dbReference type="EMBL" id="MCP8352150.1"/>
    </source>
</evidence>
<dbReference type="Pfam" id="PF06026">
    <property type="entry name" value="Rib_5-P_isom_A"/>
    <property type="match status" value="1"/>
</dbReference>
<dbReference type="Gene3D" id="3.40.50.1360">
    <property type="match status" value="1"/>
</dbReference>
<reference evidence="3 4" key="1">
    <citation type="journal article" date="2022" name="Nat. Microbiol.">
        <title>The microbiome of a bacterivorous marine choanoflagellate contains a resource-demanding obligate bacterial associate.</title>
        <authorList>
            <person name="Needham D.M."/>
            <person name="Poirier C."/>
            <person name="Bachy C."/>
            <person name="George E.E."/>
            <person name="Wilken S."/>
            <person name="Yung C.C.M."/>
            <person name="Limardo A.J."/>
            <person name="Morando M."/>
            <person name="Sudek L."/>
            <person name="Malmstrom R.R."/>
            <person name="Keeling P.J."/>
            <person name="Santoro A.E."/>
            <person name="Worden A.Z."/>
        </authorList>
    </citation>
    <scope>NUCLEOTIDE SEQUENCE [LARGE SCALE GENOMIC DNA]</scope>
    <source>
        <strain evidence="3 4">Comchoano-2</strain>
    </source>
</reference>
<dbReference type="NCBIfam" id="TIGR00021">
    <property type="entry name" value="rpiA"/>
    <property type="match status" value="1"/>
</dbReference>
<organism evidence="3 4">
    <name type="scientific">Candidatus Synchoanobacter obligatus</name>
    <dbReference type="NCBI Taxonomy" id="2919597"/>
    <lineage>
        <taxon>Bacteria</taxon>
        <taxon>Pseudomonadati</taxon>
        <taxon>Pseudomonadota</taxon>
        <taxon>Gammaproteobacteria</taxon>
        <taxon>Candidatus Comchoanobacterales</taxon>
        <taxon>Candidatus Comchoanobacteraceae</taxon>
        <taxon>Candidatus Synchoanobacter</taxon>
    </lineage>
</organism>
<dbReference type="CDD" id="cd01398">
    <property type="entry name" value="RPI_A"/>
    <property type="match status" value="1"/>
</dbReference>